<dbReference type="EMBL" id="SDEE01000429">
    <property type="protein sequence ID" value="RXW16518.1"/>
    <property type="molecule type" value="Genomic_DNA"/>
</dbReference>
<feature type="domain" description="Thiolase N-terminal" evidence="11">
    <location>
        <begin position="297"/>
        <end position="509"/>
    </location>
</feature>
<protein>
    <submittedName>
        <fullName evidence="13">Uncharacterized protein</fullName>
    </submittedName>
</protein>
<evidence type="ECO:0000313" key="13">
    <source>
        <dbReference type="EMBL" id="RXW16518.1"/>
    </source>
</evidence>
<evidence type="ECO:0000259" key="11">
    <source>
        <dbReference type="Pfam" id="PF00108"/>
    </source>
</evidence>
<evidence type="ECO:0000256" key="1">
    <source>
        <dbReference type="ARBA" id="ARBA00004275"/>
    </source>
</evidence>
<dbReference type="PROSITE" id="PS00737">
    <property type="entry name" value="THIOLASE_2"/>
    <property type="match status" value="2"/>
</dbReference>
<dbReference type="InterPro" id="IPR020613">
    <property type="entry name" value="Thiolase_CS"/>
</dbReference>
<keyword evidence="7" id="KW-0443">Lipid metabolism</keyword>
<dbReference type="InterPro" id="IPR050215">
    <property type="entry name" value="Thiolase-like_sf_Thiolase"/>
</dbReference>
<accession>A0A4V1Q2W6</accession>
<dbReference type="SUPFAM" id="SSF53901">
    <property type="entry name" value="Thiolase-like"/>
    <property type="match status" value="4"/>
</dbReference>
<dbReference type="Proteomes" id="UP000290288">
    <property type="component" value="Unassembled WGS sequence"/>
</dbReference>
<comment type="catalytic activity">
    <reaction evidence="10">
        <text>an acyl-CoA + acetyl-CoA = a 3-oxoacyl-CoA + CoA</text>
        <dbReference type="Rhea" id="RHEA:21564"/>
        <dbReference type="ChEBI" id="CHEBI:57287"/>
        <dbReference type="ChEBI" id="CHEBI:57288"/>
        <dbReference type="ChEBI" id="CHEBI:58342"/>
        <dbReference type="ChEBI" id="CHEBI:90726"/>
        <dbReference type="EC" id="2.3.1.16"/>
    </reaction>
</comment>
<evidence type="ECO:0000256" key="3">
    <source>
        <dbReference type="ARBA" id="ARBA00010982"/>
    </source>
</evidence>
<keyword evidence="14" id="KW-1185">Reference proteome</keyword>
<dbReference type="GO" id="GO:0010124">
    <property type="term" value="P:phenylacetate catabolic process"/>
    <property type="evidence" value="ECO:0007669"/>
    <property type="project" value="TreeGrafter"/>
</dbReference>
<reference evidence="13 14" key="1">
    <citation type="submission" date="2019-01" db="EMBL/GenBank/DDBJ databases">
        <title>Draft genome sequence of Psathyrella aberdarensis IHI B618.</title>
        <authorList>
            <person name="Buettner E."/>
            <person name="Kellner H."/>
        </authorList>
    </citation>
    <scope>NUCLEOTIDE SEQUENCE [LARGE SCALE GENOMIC DNA]</scope>
    <source>
        <strain evidence="13 14">IHI B618</strain>
    </source>
</reference>
<evidence type="ECO:0000313" key="14">
    <source>
        <dbReference type="Proteomes" id="UP000290288"/>
    </source>
</evidence>
<dbReference type="InterPro" id="IPR020617">
    <property type="entry name" value="Thiolase_C"/>
</dbReference>
<keyword evidence="9" id="KW-0012">Acyltransferase</keyword>
<proteinExistence type="inferred from homology"/>
<evidence type="ECO:0000256" key="2">
    <source>
        <dbReference type="ARBA" id="ARBA00004872"/>
    </source>
</evidence>
<dbReference type="Pfam" id="PF00108">
    <property type="entry name" value="Thiolase_N"/>
    <property type="match status" value="2"/>
</dbReference>
<dbReference type="NCBIfam" id="TIGR01930">
    <property type="entry name" value="AcCoA-C-Actrans"/>
    <property type="match status" value="1"/>
</dbReference>
<keyword evidence="5" id="KW-0276">Fatty acid metabolism</keyword>
<gene>
    <name evidence="13" type="ORF">EST38_g9335</name>
</gene>
<keyword evidence="8" id="KW-0576">Peroxisome</keyword>
<dbReference type="Pfam" id="PF02803">
    <property type="entry name" value="Thiolase_C"/>
    <property type="match status" value="2"/>
</dbReference>
<evidence type="ECO:0000256" key="10">
    <source>
        <dbReference type="ARBA" id="ARBA00047605"/>
    </source>
</evidence>
<dbReference type="PANTHER" id="PTHR43853">
    <property type="entry name" value="3-KETOACYL-COA THIOLASE, PEROXISOMAL"/>
    <property type="match status" value="1"/>
</dbReference>
<keyword evidence="4" id="KW-0808">Transferase</keyword>
<dbReference type="GO" id="GO:0006635">
    <property type="term" value="P:fatty acid beta-oxidation"/>
    <property type="evidence" value="ECO:0007669"/>
    <property type="project" value="TreeGrafter"/>
</dbReference>
<sequence length="641" mass="66998">MALVQTFKNYDCVVIISALRSAITKERWLKAEIILSHVLRAPYEKVSLHPKLIDSIAIGNVVPPSGGDATPACIGCSACWNSRRDWHQHCQTGQIQIGIDGLLPMGITSENVAASYNITRATQDTFAARSFQKTAAAQKAGKLKDEIVPIKAKWVDPKNEEEKEPAFKMDGSTHAGNALQVSDGAAVILLTKRSTTKGLGLPILGKFVTSAVNGVPPKIMGVEPASEDIDFYGINAAFANQGAVNTNGGAIAIGHPLGCTGVRQVATGLSIAKQTGRRVFVTTVYHVSPSLHLCPRPKLIDDIAVGNVLPPGGGATPVRMAALHAGIPVETSINTVNRQCSSGLTAITQIANEIKARQIEIGIGAGVESMTNGYGAGAMASISDEVLSNPDAEDCLLPMGITSENVAASYNISRATQDAFAARSFQKAAAAQKAGKFKDEILPIKAKWVDPKTEEEKEVLVDSDDGIRAGVTQESLSKLKPAFKKDGSTHAGNASQVSDGAAAVLLTKRSTAKRLGLPIRGKFVTSAVIGVPPKIMGVGPAYAIPKALGLLGLSLEDIDFYEINEAFASQAVMSVQHLGIGEEKVNINGGAIAIGHPLGCTGARQVATGLSIAKQTGGRVFVTSMCIGSGMGMAAVFVSEH</sequence>
<dbReference type="PROSITE" id="PS00098">
    <property type="entry name" value="THIOLASE_1"/>
    <property type="match status" value="1"/>
</dbReference>
<organism evidence="13 14">
    <name type="scientific">Candolleomyces aberdarensis</name>
    <dbReference type="NCBI Taxonomy" id="2316362"/>
    <lineage>
        <taxon>Eukaryota</taxon>
        <taxon>Fungi</taxon>
        <taxon>Dikarya</taxon>
        <taxon>Basidiomycota</taxon>
        <taxon>Agaricomycotina</taxon>
        <taxon>Agaricomycetes</taxon>
        <taxon>Agaricomycetidae</taxon>
        <taxon>Agaricales</taxon>
        <taxon>Agaricineae</taxon>
        <taxon>Psathyrellaceae</taxon>
        <taxon>Candolleomyces</taxon>
    </lineage>
</organism>
<comment type="caution">
    <text evidence="13">The sequence shown here is derived from an EMBL/GenBank/DDBJ whole genome shotgun (WGS) entry which is preliminary data.</text>
</comment>
<evidence type="ECO:0000256" key="4">
    <source>
        <dbReference type="ARBA" id="ARBA00022679"/>
    </source>
</evidence>
<comment type="subcellular location">
    <subcellularLocation>
        <location evidence="1">Peroxisome</location>
    </subcellularLocation>
</comment>
<comment type="similarity">
    <text evidence="3">Belongs to the thiolase-like superfamily. Thiolase family.</text>
</comment>
<evidence type="ECO:0000256" key="9">
    <source>
        <dbReference type="ARBA" id="ARBA00023315"/>
    </source>
</evidence>
<comment type="pathway">
    <text evidence="2">Lipid metabolism; fatty acid metabolism.</text>
</comment>
<evidence type="ECO:0000256" key="6">
    <source>
        <dbReference type="ARBA" id="ARBA00022946"/>
    </source>
</evidence>
<name>A0A4V1Q2W6_9AGAR</name>
<evidence type="ECO:0000259" key="12">
    <source>
        <dbReference type="Pfam" id="PF02803"/>
    </source>
</evidence>
<dbReference type="CDD" id="cd00751">
    <property type="entry name" value="thiolase"/>
    <property type="match status" value="1"/>
</dbReference>
<dbReference type="OrthoDB" id="5404651at2759"/>
<keyword evidence="6" id="KW-0809">Transit peptide</keyword>
<feature type="domain" description="Thiolase N-terminal" evidence="11">
    <location>
        <begin position="104"/>
        <end position="193"/>
    </location>
</feature>
<dbReference type="PANTHER" id="PTHR43853:SF8">
    <property type="entry name" value="3-KETOACYL-COA THIOLASE, PEROXISOMAL"/>
    <property type="match status" value="1"/>
</dbReference>
<dbReference type="InterPro" id="IPR002155">
    <property type="entry name" value="Thiolase"/>
</dbReference>
<dbReference type="STRING" id="2316362.A0A4V1Q2W6"/>
<dbReference type="GO" id="GO:0003988">
    <property type="term" value="F:acetyl-CoA C-acyltransferase activity"/>
    <property type="evidence" value="ECO:0007669"/>
    <property type="project" value="UniProtKB-EC"/>
</dbReference>
<dbReference type="InterPro" id="IPR020616">
    <property type="entry name" value="Thiolase_N"/>
</dbReference>
<dbReference type="InterPro" id="IPR016039">
    <property type="entry name" value="Thiolase-like"/>
</dbReference>
<evidence type="ECO:0000256" key="7">
    <source>
        <dbReference type="ARBA" id="ARBA00023098"/>
    </source>
</evidence>
<dbReference type="AlphaFoldDB" id="A0A4V1Q2W6"/>
<feature type="domain" description="Thiolase C-terminal" evidence="12">
    <location>
        <begin position="519"/>
        <end position="637"/>
    </location>
</feature>
<dbReference type="GO" id="GO:0005777">
    <property type="term" value="C:peroxisome"/>
    <property type="evidence" value="ECO:0007669"/>
    <property type="project" value="UniProtKB-SubCell"/>
</dbReference>
<dbReference type="Gene3D" id="3.40.47.10">
    <property type="match status" value="3"/>
</dbReference>
<feature type="domain" description="Thiolase C-terminal" evidence="12">
    <location>
        <begin position="228"/>
        <end position="284"/>
    </location>
</feature>
<evidence type="ECO:0000256" key="5">
    <source>
        <dbReference type="ARBA" id="ARBA00022832"/>
    </source>
</evidence>
<dbReference type="InterPro" id="IPR020615">
    <property type="entry name" value="Thiolase_acyl_enz_int_AS"/>
</dbReference>
<evidence type="ECO:0000256" key="8">
    <source>
        <dbReference type="ARBA" id="ARBA00023140"/>
    </source>
</evidence>